<dbReference type="Pfam" id="PF13646">
    <property type="entry name" value="HEAT_2"/>
    <property type="match status" value="1"/>
</dbReference>
<gene>
    <name evidence="2" type="ORF">C1I91_24090</name>
</gene>
<organism evidence="2 3">
    <name type="scientific">Clostridium manihotivorum</name>
    <dbReference type="NCBI Taxonomy" id="2320868"/>
    <lineage>
        <taxon>Bacteria</taxon>
        <taxon>Bacillati</taxon>
        <taxon>Bacillota</taxon>
        <taxon>Clostridia</taxon>
        <taxon>Eubacteriales</taxon>
        <taxon>Clostridiaceae</taxon>
        <taxon>Clostridium</taxon>
    </lineage>
</organism>
<dbReference type="InterPro" id="IPR016024">
    <property type="entry name" value="ARM-type_fold"/>
</dbReference>
<dbReference type="RefSeq" id="WP_128215185.1">
    <property type="nucleotide sequence ID" value="NZ_CP025746.1"/>
</dbReference>
<dbReference type="Proteomes" id="UP000286268">
    <property type="component" value="Chromosome"/>
</dbReference>
<dbReference type="OrthoDB" id="2112914at2"/>
<dbReference type="GO" id="GO:0016491">
    <property type="term" value="F:oxidoreductase activity"/>
    <property type="evidence" value="ECO:0007669"/>
    <property type="project" value="TreeGrafter"/>
</dbReference>
<protein>
    <recommendedName>
        <fullName evidence="4">HEAT repeat domain-containing protein</fullName>
    </recommendedName>
</protein>
<dbReference type="Gene3D" id="1.25.10.10">
    <property type="entry name" value="Leucine-rich Repeat Variant"/>
    <property type="match status" value="2"/>
</dbReference>
<accession>A0A410DZH0</accession>
<keyword evidence="1" id="KW-1133">Transmembrane helix</keyword>
<reference evidence="2 3" key="1">
    <citation type="submission" date="2018-01" db="EMBL/GenBank/DDBJ databases">
        <title>Genome Sequencing and Assembly of Anaerobacter polyendosporus strain CT4.</title>
        <authorList>
            <person name="Tachaapaikoon C."/>
            <person name="Sutheeworapong S."/>
            <person name="Jenjaroenpun P."/>
            <person name="Wongsurawat T."/>
            <person name="Nookeaw I."/>
            <person name="Cheawchanlertfa P."/>
            <person name="Kosugi A."/>
            <person name="Cheevadhanarak S."/>
            <person name="Ratanakhanokchai K."/>
        </authorList>
    </citation>
    <scope>NUCLEOTIDE SEQUENCE [LARGE SCALE GENOMIC DNA]</scope>
    <source>
        <strain evidence="2 3">CT4</strain>
    </source>
</reference>
<evidence type="ECO:0008006" key="4">
    <source>
        <dbReference type="Google" id="ProtNLM"/>
    </source>
</evidence>
<dbReference type="SMART" id="SM00567">
    <property type="entry name" value="EZ_HEAT"/>
    <property type="match status" value="3"/>
</dbReference>
<proteinExistence type="predicted"/>
<feature type="transmembrane region" description="Helical" evidence="1">
    <location>
        <begin position="6"/>
        <end position="25"/>
    </location>
</feature>
<dbReference type="EMBL" id="CP025746">
    <property type="protein sequence ID" value="QAA34472.1"/>
    <property type="molecule type" value="Genomic_DNA"/>
</dbReference>
<dbReference type="PANTHER" id="PTHR12697:SF5">
    <property type="entry name" value="DEOXYHYPUSINE HYDROXYLASE"/>
    <property type="match status" value="1"/>
</dbReference>
<dbReference type="SUPFAM" id="SSF48371">
    <property type="entry name" value="ARM repeat"/>
    <property type="match status" value="2"/>
</dbReference>
<keyword evidence="1" id="KW-0812">Transmembrane</keyword>
<dbReference type="InterPro" id="IPR004155">
    <property type="entry name" value="PBS_lyase_HEAT"/>
</dbReference>
<keyword evidence="3" id="KW-1185">Reference proteome</keyword>
<keyword evidence="1" id="KW-0472">Membrane</keyword>
<dbReference type="KEGG" id="cmah:C1I91_24090"/>
<sequence length="384" mass="43965">MGQYVYLSIIFFSIIIFFLYIYILYEKPMQTYKFKKIEKYSKEIIPSVDSVIKVITEEEHSLTGQRSIKAICKNKVKREIVEERLLFHLGNADVSSRTNIINLSERIEVIKYEIDNLKNNNYFKKAYAAKRLGDFRSKLAVEPLLAEVDTKNSDVKYNILLSLAKIGDEEAFIKAFEDIDSAIILSERSLIEIVDSFEGDRDKIYKYMINSTNSFIASVFIKSAGNCKYRELSEEISKYLYSEDKELKIASLKALGNMGSKEYLENMIKLLEDGEWEVRAVAARSLGNFSEEEVLLPLAKALSDQQWYVRYNAATAILNHNKGMSIVSYVFQGNDKFAKDIIISAIENSPKGVKLYENSEDPDQAALAAVISDYRQMNTREDIA</sequence>
<name>A0A410DZH0_9CLOT</name>
<evidence type="ECO:0000256" key="1">
    <source>
        <dbReference type="SAM" id="Phobius"/>
    </source>
</evidence>
<dbReference type="PANTHER" id="PTHR12697">
    <property type="entry name" value="PBS LYASE HEAT-LIKE PROTEIN"/>
    <property type="match status" value="1"/>
</dbReference>
<evidence type="ECO:0000313" key="3">
    <source>
        <dbReference type="Proteomes" id="UP000286268"/>
    </source>
</evidence>
<evidence type="ECO:0000313" key="2">
    <source>
        <dbReference type="EMBL" id="QAA34472.1"/>
    </source>
</evidence>
<dbReference type="AlphaFoldDB" id="A0A410DZH0"/>
<dbReference type="InterPro" id="IPR011989">
    <property type="entry name" value="ARM-like"/>
</dbReference>